<accession>A0A6J4SVH3</accession>
<dbReference type="EMBL" id="CADCVP010000239">
    <property type="protein sequence ID" value="CAA9506447.1"/>
    <property type="molecule type" value="Genomic_DNA"/>
</dbReference>
<protein>
    <submittedName>
        <fullName evidence="1">Uncharacterized protein</fullName>
    </submittedName>
</protein>
<reference evidence="1" key="1">
    <citation type="submission" date="2020-02" db="EMBL/GenBank/DDBJ databases">
        <authorList>
            <person name="Meier V. D."/>
        </authorList>
    </citation>
    <scope>NUCLEOTIDE SEQUENCE</scope>
    <source>
        <strain evidence="1">AVDCRST_MAG69</strain>
    </source>
</reference>
<organism evidence="1">
    <name type="scientific">uncultured Solirubrobacteraceae bacterium</name>
    <dbReference type="NCBI Taxonomy" id="1162706"/>
    <lineage>
        <taxon>Bacteria</taxon>
        <taxon>Bacillati</taxon>
        <taxon>Actinomycetota</taxon>
        <taxon>Thermoleophilia</taxon>
        <taxon>Solirubrobacterales</taxon>
        <taxon>Solirubrobacteraceae</taxon>
        <taxon>environmental samples</taxon>
    </lineage>
</organism>
<dbReference type="AlphaFoldDB" id="A0A6J4SVH3"/>
<proteinExistence type="predicted"/>
<name>A0A6J4SVH3_9ACTN</name>
<feature type="non-terminal residue" evidence="1">
    <location>
        <position position="45"/>
    </location>
</feature>
<evidence type="ECO:0000313" key="1">
    <source>
        <dbReference type="EMBL" id="CAA9506447.1"/>
    </source>
</evidence>
<sequence length="45" mass="5421">MVLEYHRVGGDPDFAPEWTISARAFRRELEYLRSHDYHPVNARDF</sequence>
<dbReference type="Gene3D" id="3.20.20.370">
    <property type="entry name" value="Glycoside hydrolase/deacetylase"/>
    <property type="match status" value="1"/>
</dbReference>
<gene>
    <name evidence="1" type="ORF">AVDCRST_MAG69-2227</name>
</gene>